<dbReference type="AlphaFoldDB" id="A0A409VZ69"/>
<feature type="compositionally biased region" description="Polar residues" evidence="1">
    <location>
        <begin position="720"/>
        <end position="738"/>
    </location>
</feature>
<dbReference type="SUPFAM" id="SSF50978">
    <property type="entry name" value="WD40 repeat-like"/>
    <property type="match status" value="1"/>
</dbReference>
<dbReference type="STRING" id="231916.A0A409VZ69"/>
<feature type="compositionally biased region" description="Polar residues" evidence="1">
    <location>
        <begin position="746"/>
        <end position="768"/>
    </location>
</feature>
<dbReference type="EMBL" id="NHYE01005498">
    <property type="protein sequence ID" value="PPQ71545.1"/>
    <property type="molecule type" value="Genomic_DNA"/>
</dbReference>
<evidence type="ECO:0000313" key="2">
    <source>
        <dbReference type="EMBL" id="PPQ71545.1"/>
    </source>
</evidence>
<dbReference type="OrthoDB" id="3238562at2759"/>
<accession>A0A409VZ69</accession>
<evidence type="ECO:0000313" key="3">
    <source>
        <dbReference type="Proteomes" id="UP000284706"/>
    </source>
</evidence>
<sequence>MDGTLLAIGNDNGELEIRSSVRGGKEWPLMGLFNTGAAIRSLLWHPILPKTVLVGSANGLLHHIALSLSGDHSVQYAEVDGFIHAMAMNPDGQDLVIAYGRRFCIVTNPFNEPNQLGHLADVPILDRMQQRIGTRDLELTQLRVPRSIHFLDDNSFVVSFFGDGPMGHFSRNGSFLSLIRLRANSHVASSAISPSGERLAVFNLSDGTDWYSLSYKKYLSTTRYSLGNTETESNLVVDIAFVDEDTVAVGHMDGAVYLVSFGHTSVDSSMVITIAKTPVQHLTVGNYLGRPLIVAVHRRRRSPNESTISVLTTEIPGGRRDVVPQQTFARNVIHRIKAISPAVELPPAFLEFPLANPPLMSSAFNTVLSAALRRSSNDKRSETPAVNAVWEGKYSGQPLPGHERRPYLPIPNIPGADILVNDFADLRLGPRQQPAVQTTTPAERPVANVHTNSPDLFAQHSQREVLGIQTPSEADSNVTFMRTESSSLRESSLTDTPSTLHLPLITENIPDSARDADQIQFNRELQIDAETAEFLQTPHRQTKKTGKLWGVYDPDLTWKKANLARFLAIYCHGATETKIAEALKLVEGTDPEADFCRFAAAFDELGPYTLRPVYVAVEALRYLICGGMEPDAIQFLLPILVRLGKEENMISHPKSTLAKHRFDKFGNKVGIQNSNAAENGPRWLHSATFLNRESRHTSPPSTPTPNPHTSAIHPPVSHVLSGTASALPQPRSGPSPSYTPAAPPMSQFSESVSTSLHQRAPNPDSSSRMFAPASLHTISPTRMPEAHQLREHAPSISAIFSTNAQQRHMPRSGVEPKTEPISSATTSTSLSSALGRVIDYKNSANVGGAGGYAVDGQKIYFYYTVDNGPVDIERPTHHCVDPPQPGDLYFHQTGRLRPTLDNCQVFFFNQRGEWEDITESYYTWDRGIIYHPVHRAYVLNRKDNDFPSYIKKESWEKAQKNHGYGPKSATVAGYRRKNNIKFVMQADVLRENPFEQAMRSEPL</sequence>
<dbReference type="InterPro" id="IPR015943">
    <property type="entry name" value="WD40/YVTN_repeat-like_dom_sf"/>
</dbReference>
<feature type="region of interest" description="Disordered" evidence="1">
    <location>
        <begin position="803"/>
        <end position="827"/>
    </location>
</feature>
<proteinExistence type="predicted"/>
<name>A0A409VZ69_9AGAR</name>
<gene>
    <name evidence="2" type="ORF">CVT26_010405</name>
</gene>
<keyword evidence="3" id="KW-1185">Reference proteome</keyword>
<comment type="caution">
    <text evidence="2">The sequence shown here is derived from an EMBL/GenBank/DDBJ whole genome shotgun (WGS) entry which is preliminary data.</text>
</comment>
<dbReference type="Proteomes" id="UP000284706">
    <property type="component" value="Unassembled WGS sequence"/>
</dbReference>
<feature type="region of interest" description="Disordered" evidence="1">
    <location>
        <begin position="693"/>
        <end position="770"/>
    </location>
</feature>
<dbReference type="Gene3D" id="2.130.10.10">
    <property type="entry name" value="YVTN repeat-like/Quinoprotein amine dehydrogenase"/>
    <property type="match status" value="1"/>
</dbReference>
<organism evidence="2 3">
    <name type="scientific">Gymnopilus dilepis</name>
    <dbReference type="NCBI Taxonomy" id="231916"/>
    <lineage>
        <taxon>Eukaryota</taxon>
        <taxon>Fungi</taxon>
        <taxon>Dikarya</taxon>
        <taxon>Basidiomycota</taxon>
        <taxon>Agaricomycotina</taxon>
        <taxon>Agaricomycetes</taxon>
        <taxon>Agaricomycetidae</taxon>
        <taxon>Agaricales</taxon>
        <taxon>Agaricineae</taxon>
        <taxon>Hymenogastraceae</taxon>
        <taxon>Gymnopilus</taxon>
    </lineage>
</organism>
<evidence type="ECO:0000256" key="1">
    <source>
        <dbReference type="SAM" id="MobiDB-lite"/>
    </source>
</evidence>
<protein>
    <submittedName>
        <fullName evidence="2">Uncharacterized protein</fullName>
    </submittedName>
</protein>
<reference evidence="2 3" key="1">
    <citation type="journal article" date="2018" name="Evol. Lett.">
        <title>Horizontal gene cluster transfer increased hallucinogenic mushroom diversity.</title>
        <authorList>
            <person name="Reynolds H.T."/>
            <person name="Vijayakumar V."/>
            <person name="Gluck-Thaler E."/>
            <person name="Korotkin H.B."/>
            <person name="Matheny P.B."/>
            <person name="Slot J.C."/>
        </authorList>
    </citation>
    <scope>NUCLEOTIDE SEQUENCE [LARGE SCALE GENOMIC DNA]</scope>
    <source>
        <strain evidence="2 3">SRW20</strain>
    </source>
</reference>
<dbReference type="InterPro" id="IPR036322">
    <property type="entry name" value="WD40_repeat_dom_sf"/>
</dbReference>
<dbReference type="InParanoid" id="A0A409VZ69"/>